<dbReference type="Proteomes" id="UP000660675">
    <property type="component" value="Unassembled WGS sequence"/>
</dbReference>
<protein>
    <submittedName>
        <fullName evidence="1">Uncharacterized protein</fullName>
    </submittedName>
</protein>
<sequence length="65" mass="6978">MALTGSRRRLPSPATRRFSSLAAWIPKVFSSSHCCTDTNCSRPCLCAPTAPAEVLALDVDAARSR</sequence>
<comment type="caution">
    <text evidence="1">The sequence shown here is derived from an EMBL/GenBank/DDBJ whole genome shotgun (WGS) entry which is preliminary data.</text>
</comment>
<keyword evidence="2" id="KW-1185">Reference proteome</keyword>
<evidence type="ECO:0000313" key="1">
    <source>
        <dbReference type="EMBL" id="GGV89030.1"/>
    </source>
</evidence>
<organism evidence="1 2">
    <name type="scientific">Streptomyces gelaticus</name>
    <dbReference type="NCBI Taxonomy" id="285446"/>
    <lineage>
        <taxon>Bacteria</taxon>
        <taxon>Bacillati</taxon>
        <taxon>Actinomycetota</taxon>
        <taxon>Actinomycetes</taxon>
        <taxon>Kitasatosporales</taxon>
        <taxon>Streptomycetaceae</taxon>
        <taxon>Streptomyces</taxon>
    </lineage>
</organism>
<name>A0ABQ2W1T9_9ACTN</name>
<dbReference type="EMBL" id="BMTF01000014">
    <property type="protein sequence ID" value="GGV89030.1"/>
    <property type="molecule type" value="Genomic_DNA"/>
</dbReference>
<reference evidence="2" key="1">
    <citation type="journal article" date="2019" name="Int. J. Syst. Evol. Microbiol.">
        <title>The Global Catalogue of Microorganisms (GCM) 10K type strain sequencing project: providing services to taxonomists for standard genome sequencing and annotation.</title>
        <authorList>
            <consortium name="The Broad Institute Genomics Platform"/>
            <consortium name="The Broad Institute Genome Sequencing Center for Infectious Disease"/>
            <person name="Wu L."/>
            <person name="Ma J."/>
        </authorList>
    </citation>
    <scope>NUCLEOTIDE SEQUENCE [LARGE SCALE GENOMIC DNA]</scope>
    <source>
        <strain evidence="2">JCM 4376</strain>
    </source>
</reference>
<dbReference type="RefSeq" id="WP_229867137.1">
    <property type="nucleotide sequence ID" value="NZ_BMTF01000014.1"/>
</dbReference>
<proteinExistence type="predicted"/>
<evidence type="ECO:0000313" key="2">
    <source>
        <dbReference type="Proteomes" id="UP000660675"/>
    </source>
</evidence>
<accession>A0ABQ2W1T9</accession>
<gene>
    <name evidence="1" type="ORF">GCM10015535_41600</name>
</gene>